<organism evidence="1">
    <name type="scientific">Cacopsylla melanoneura</name>
    <dbReference type="NCBI Taxonomy" id="428564"/>
    <lineage>
        <taxon>Eukaryota</taxon>
        <taxon>Metazoa</taxon>
        <taxon>Ecdysozoa</taxon>
        <taxon>Arthropoda</taxon>
        <taxon>Hexapoda</taxon>
        <taxon>Insecta</taxon>
        <taxon>Pterygota</taxon>
        <taxon>Neoptera</taxon>
        <taxon>Paraneoptera</taxon>
        <taxon>Hemiptera</taxon>
        <taxon>Sternorrhyncha</taxon>
        <taxon>Psylloidea</taxon>
        <taxon>Psyllidae</taxon>
        <taxon>Psyllinae</taxon>
        <taxon>Cacopsylla</taxon>
    </lineage>
</organism>
<dbReference type="EMBL" id="HBUF01607958">
    <property type="protein sequence ID" value="CAG6778030.1"/>
    <property type="molecule type" value="Transcribed_RNA"/>
</dbReference>
<protein>
    <submittedName>
        <fullName evidence="1">Uncharacterized protein</fullName>
    </submittedName>
</protein>
<dbReference type="EMBL" id="HBUF01607957">
    <property type="protein sequence ID" value="CAG6778029.1"/>
    <property type="molecule type" value="Transcribed_RNA"/>
</dbReference>
<reference evidence="1" key="1">
    <citation type="submission" date="2021-05" db="EMBL/GenBank/DDBJ databases">
        <authorList>
            <person name="Alioto T."/>
            <person name="Alioto T."/>
            <person name="Gomez Garrido J."/>
        </authorList>
    </citation>
    <scope>NUCLEOTIDE SEQUENCE</scope>
</reference>
<sequence>MDQDFDDFAEYVNYVFDDAYEEYPPMERVVLRDQDNPLEALNDIEFVQRYHISKQSITGTILPLVDQRDIQDRRGAPIPVILKLLTFIRYLTSGSFQVSTLT</sequence>
<name>A0A8D9B7L6_9HEMI</name>
<dbReference type="AlphaFoldDB" id="A0A8D9B7L6"/>
<evidence type="ECO:0000313" key="1">
    <source>
        <dbReference type="EMBL" id="CAG6778030.1"/>
    </source>
</evidence>
<accession>A0A8D9B7L6</accession>
<proteinExistence type="predicted"/>